<evidence type="ECO:0000256" key="7">
    <source>
        <dbReference type="ARBA" id="ARBA00022989"/>
    </source>
</evidence>
<evidence type="ECO:0000256" key="15">
    <source>
        <dbReference type="SAM" id="SignalP"/>
    </source>
</evidence>
<dbReference type="EC" id="2.3.1.-" evidence="12"/>
<dbReference type="Pfam" id="PF09431">
    <property type="entry name" value="SPIN90_LRD"/>
    <property type="match status" value="1"/>
</dbReference>
<dbReference type="GO" id="GO:0019367">
    <property type="term" value="P:fatty acid elongation, saturated fatty acid"/>
    <property type="evidence" value="ECO:0007669"/>
    <property type="project" value="TreeGrafter"/>
</dbReference>
<keyword evidence="4 12" id="KW-0808">Transferase</keyword>
<keyword evidence="13" id="KW-0175">Coiled coil</keyword>
<evidence type="ECO:0000256" key="4">
    <source>
        <dbReference type="ARBA" id="ARBA00022679"/>
    </source>
</evidence>
<keyword evidence="10 12" id="KW-0275">Fatty acid biosynthesis</keyword>
<feature type="region of interest" description="Disordered" evidence="14">
    <location>
        <begin position="799"/>
        <end position="835"/>
    </location>
</feature>
<feature type="transmembrane region" description="Helical" evidence="12">
    <location>
        <begin position="1503"/>
        <end position="1523"/>
    </location>
</feature>
<sequence>MKFLYTITFILTILTTCYCGIADFGPEELVKMAPNVTIRTVVYKNEPTKLLSRAKNNLMFYVVNDSPMNITFNKFFGELTDPKDFSRVIEKLADFNVNKVIEPSAKGFLDYKFRVRTKNMDVMGVTVSVEFTDENGGFWMTSPLNKTVQVTLDETEAKWEKEIYTTITYFVIEISNNPIFHNPETATQQDINNGIDWYINTLATEFQDEEPWLEEEFINSCYSLFSSKMFLYYGTQVIERLLERTISSLAKLWVEFTLLALSGEKNKHLFVISKKHQLFSRLTQLILESEDQTTKFTAINLACGLVQNGGIGLAEHRIVDETFIEYILCYVEETSAFMNEEFTTTATKLLLSIDDYYYKNFRKLTLFKDSHMGRTALGNIGFGNSLKNKSTDLGNLGYLDGLNVPESPLQKILINKRMGMCKGFAENIVFLFNRLEENLEAIEMTLMFLKRVFDSNILCTMFYINDLCVMVDIIVRELEAATEPDKKICQLYLLVIDSILKLDEYISCKHKIYDLELLLVSMLRKLLEDNSMSSDTIDENGKPKFYAEYNANTSHKGPELSSREELRSMSMRTESTQIYQMIATRKKVGKVAGSEQTLESDFGYNKQLHDLEFLVKKSLANPYPQTRNLNPQSNPPSSTHQNRAVFPKSFKAINNLELGGDTGYSKSNLKSNFSSNTSQLPKQKVLSSSIISSSQSPSVIPQQQQKPTNFNKEKPINVKQRPKSKSASKILPKSPFGNINMQEGGYQSVEQINSYFTKHRQETDLTKTQANLYSNQVLSPCSPQKITLPISQVLPISQKNKHKNVSPSVKDESHTKKSLINHGKSGSHNKTKSLGNYKINSNADFTNDLSGISSFEKLPSLESLNTYLESIKFDQKDLTSINKTIFSKSELKNPSKLHTSLLAFSNKNSLNSPIEHKPDMPHDSPSFSYSASPTNKSSLKYPKKSHNNLKLFAETQTTETSLNIQTNDIKNKENGTHTIEKTIYIGSVSHVPREKSSDLTIIQDESILPTGIETNSFSNENLQEKENKIEELDKNSQQENPNKQVLLDIKDTRKLDVLKNEDTLQLKSKTIKDLENDNEIQEKLSIEKENTTETRQEEITKDIGTKEITKDIEKKKYVDKIKKTPNISQNIDNKEKKVISENTETKSANDGISTTVSVDEMSKEKEIDLDRTKKPIESKKDTKGMILDVAPRKLYNSEKPGEKTPEVKRLSKLVMDLKVDTLSLEERKEPVNNETLVKTEQEKNSRKSNSEPQSAGFFSKQWMNNDDNLPLPPPPTLPISRSARDGSRSSTPTQNILNKLTSMFAIDSGSKSDRPISRSNGDSAQVSNDSENEAESLLKHKRQINNLKKKLKKQVDYTDEQDLIIDEQEKEIKRLLEENAKLCMEKVQVENEIEDLSKSLFTEANELVKNEAILRNKAEKLVEELRSEVEQLKAQLAKYFNQRPIELSKDEAHENTHLSSFPSSMVMAFIPRFHSPDFWLARVFDLFGVNKQEWKYIPGQTKFTTWSEVLMGTTIYLLIVFGGKAVMKNQKPFELKTVWRFHNLTLTVMSLLLLILFAEQLIPNLLNHSLFWNICHRNAWNAKLELLYYINYLIKWYEFIDTFLLVLKKKNTPFLHVYHHSMTMILCFTQLQGMTSVSWVPVTINLFVHVIMYYYYYLTALGIRVWWKKLVTTMQIVQFIIDLGFVYFCTYIYYAHKYRLAFSFKESCNGTEFAAIFGCLLLSSYLLLFVQFFIDTYNQKRKDRKAKAKARSAKKHTSQPKN</sequence>
<feature type="region of interest" description="Disordered" evidence="14">
    <location>
        <begin position="622"/>
        <end position="642"/>
    </location>
</feature>
<evidence type="ECO:0000256" key="3">
    <source>
        <dbReference type="ARBA" id="ARBA00022516"/>
    </source>
</evidence>
<evidence type="ECO:0000256" key="2">
    <source>
        <dbReference type="ARBA" id="ARBA00007263"/>
    </source>
</evidence>
<keyword evidence="8 12" id="KW-0443">Lipid metabolism</keyword>
<dbReference type="STRING" id="61424.A0A2T9YKA6"/>
<evidence type="ECO:0000313" key="17">
    <source>
        <dbReference type="EMBL" id="PVU92704.1"/>
    </source>
</evidence>
<proteinExistence type="inferred from homology"/>
<dbReference type="SUPFAM" id="SSF144284">
    <property type="entry name" value="Sec2 N-terminal region"/>
    <property type="match status" value="1"/>
</dbReference>
<comment type="caution">
    <text evidence="17">The sequence shown here is derived from an EMBL/GenBank/DDBJ whole genome shotgun (WGS) entry which is preliminary data.</text>
</comment>
<evidence type="ECO:0000256" key="13">
    <source>
        <dbReference type="SAM" id="Coils"/>
    </source>
</evidence>
<reference evidence="17 18" key="1">
    <citation type="journal article" date="2018" name="MBio">
        <title>Comparative Genomics Reveals the Core Gene Toolbox for the Fungus-Insect Symbiosis.</title>
        <authorList>
            <person name="Wang Y."/>
            <person name="Stata M."/>
            <person name="Wang W."/>
            <person name="Stajich J.E."/>
            <person name="White M.M."/>
            <person name="Moncalvo J.M."/>
        </authorList>
    </citation>
    <scope>NUCLEOTIDE SEQUENCE [LARGE SCALE GENOMIC DNA]</scope>
    <source>
        <strain evidence="17 18">AUS-77-4</strain>
    </source>
</reference>
<dbReference type="GO" id="GO:0009922">
    <property type="term" value="F:fatty acid elongase activity"/>
    <property type="evidence" value="ECO:0007669"/>
    <property type="project" value="UniProtKB-EC"/>
</dbReference>
<feature type="transmembrane region" description="Helical" evidence="12">
    <location>
        <begin position="1639"/>
        <end position="1658"/>
    </location>
</feature>
<gene>
    <name evidence="17" type="ORF">BB559_003628</name>
</gene>
<feature type="compositionally biased region" description="Polar residues" evidence="14">
    <location>
        <begin position="623"/>
        <end position="642"/>
    </location>
</feature>
<feature type="transmembrane region" description="Helical" evidence="12">
    <location>
        <begin position="1670"/>
        <end position="1693"/>
    </location>
</feature>
<evidence type="ECO:0000313" key="18">
    <source>
        <dbReference type="Proteomes" id="UP000245699"/>
    </source>
</evidence>
<feature type="compositionally biased region" description="Low complexity" evidence="14">
    <location>
        <begin position="673"/>
        <end position="707"/>
    </location>
</feature>
<evidence type="ECO:0000256" key="11">
    <source>
        <dbReference type="ARBA" id="ARBA00047375"/>
    </source>
</evidence>
<feature type="transmembrane region" description="Helical" evidence="12">
    <location>
        <begin position="1713"/>
        <end position="1734"/>
    </location>
</feature>
<dbReference type="InterPro" id="IPR002076">
    <property type="entry name" value="ELO_fam"/>
</dbReference>
<keyword evidence="5 12" id="KW-0812">Transmembrane</keyword>
<keyword evidence="7 12" id="KW-1133">Transmembrane helix</keyword>
<keyword evidence="18" id="KW-1185">Reference proteome</keyword>
<feature type="compositionally biased region" description="Polar residues" evidence="14">
    <location>
        <begin position="1288"/>
        <end position="1301"/>
    </location>
</feature>
<dbReference type="GO" id="GO:0042761">
    <property type="term" value="P:very long-chain fatty acid biosynthetic process"/>
    <property type="evidence" value="ECO:0007669"/>
    <property type="project" value="TreeGrafter"/>
</dbReference>
<comment type="subcellular location">
    <subcellularLocation>
        <location evidence="1">Membrane</location>
        <topology evidence="1">Multi-pass membrane protein</topology>
    </subcellularLocation>
</comment>
<feature type="region of interest" description="Disordered" evidence="14">
    <location>
        <begin position="912"/>
        <end position="942"/>
    </location>
</feature>
<evidence type="ECO:0000256" key="1">
    <source>
        <dbReference type="ARBA" id="ARBA00004141"/>
    </source>
</evidence>
<accession>A0A2T9YKA6</accession>
<evidence type="ECO:0000256" key="6">
    <source>
        <dbReference type="ARBA" id="ARBA00022832"/>
    </source>
</evidence>
<feature type="region of interest" description="Disordered" evidence="14">
    <location>
        <begin position="673"/>
        <end position="742"/>
    </location>
</feature>
<feature type="compositionally biased region" description="Polar residues" evidence="14">
    <location>
        <begin position="1317"/>
        <end position="1329"/>
    </location>
</feature>
<feature type="region of interest" description="Disordered" evidence="14">
    <location>
        <begin position="1230"/>
        <end position="1336"/>
    </location>
</feature>
<dbReference type="GO" id="GO:0030148">
    <property type="term" value="P:sphingolipid biosynthetic process"/>
    <property type="evidence" value="ECO:0007669"/>
    <property type="project" value="TreeGrafter"/>
</dbReference>
<comment type="similarity">
    <text evidence="2 12">Belongs to the ELO family.</text>
</comment>
<feature type="coiled-coil region" evidence="13">
    <location>
        <begin position="1064"/>
        <end position="1091"/>
    </location>
</feature>
<evidence type="ECO:0000256" key="8">
    <source>
        <dbReference type="ARBA" id="ARBA00023098"/>
    </source>
</evidence>
<evidence type="ECO:0000256" key="12">
    <source>
        <dbReference type="RuleBase" id="RU361115"/>
    </source>
</evidence>
<evidence type="ECO:0000259" key="16">
    <source>
        <dbReference type="Pfam" id="PF09431"/>
    </source>
</evidence>
<dbReference type="Pfam" id="PF01151">
    <property type="entry name" value="ELO"/>
    <property type="match status" value="1"/>
</dbReference>
<evidence type="ECO:0000256" key="9">
    <source>
        <dbReference type="ARBA" id="ARBA00023136"/>
    </source>
</evidence>
<dbReference type="InterPro" id="IPR018556">
    <property type="entry name" value="SPIN90/Ldb17_LRD"/>
</dbReference>
<keyword evidence="6 12" id="KW-0276">Fatty acid metabolism</keyword>
<dbReference type="OrthoDB" id="434092at2759"/>
<keyword evidence="9 12" id="KW-0472">Membrane</keyword>
<feature type="signal peptide" evidence="15">
    <location>
        <begin position="1"/>
        <end position="19"/>
    </location>
</feature>
<feature type="compositionally biased region" description="Basic and acidic residues" evidence="14">
    <location>
        <begin position="1230"/>
        <end position="1249"/>
    </location>
</feature>
<keyword evidence="3 12" id="KW-0444">Lipid biosynthesis</keyword>
<dbReference type="Gene3D" id="6.10.140.910">
    <property type="match status" value="1"/>
</dbReference>
<dbReference type="PANTHER" id="PTHR11157:SF134">
    <property type="entry name" value="ELONGATION OF FATTY ACIDS PROTEIN 1-RELATED"/>
    <property type="match status" value="1"/>
</dbReference>
<protein>
    <recommendedName>
        <fullName evidence="12">Elongation of fatty acids protein</fullName>
        <ecNumber evidence="12">2.3.1.-</ecNumber>
    </recommendedName>
</protein>
<dbReference type="GO" id="GO:0034625">
    <property type="term" value="P:fatty acid elongation, monounsaturated fatty acid"/>
    <property type="evidence" value="ECO:0007669"/>
    <property type="project" value="TreeGrafter"/>
</dbReference>
<feature type="compositionally biased region" description="Polar residues" evidence="14">
    <location>
        <begin position="925"/>
        <end position="938"/>
    </location>
</feature>
<feature type="transmembrane region" description="Helical" evidence="12">
    <location>
        <begin position="1544"/>
        <end position="1566"/>
    </location>
</feature>
<dbReference type="Proteomes" id="UP000245699">
    <property type="component" value="Unassembled WGS sequence"/>
</dbReference>
<dbReference type="PANTHER" id="PTHR11157">
    <property type="entry name" value="FATTY ACID ACYL TRANSFERASE-RELATED"/>
    <property type="match status" value="1"/>
</dbReference>
<dbReference type="EMBL" id="MBFT01000349">
    <property type="protein sequence ID" value="PVU92704.1"/>
    <property type="molecule type" value="Genomic_DNA"/>
</dbReference>
<evidence type="ECO:0000256" key="10">
    <source>
        <dbReference type="ARBA" id="ARBA00023160"/>
    </source>
</evidence>
<name>A0A2T9YKA6_9FUNG</name>
<organism evidence="17 18">
    <name type="scientific">Furculomyces boomerangus</name>
    <dbReference type="NCBI Taxonomy" id="61424"/>
    <lineage>
        <taxon>Eukaryota</taxon>
        <taxon>Fungi</taxon>
        <taxon>Fungi incertae sedis</taxon>
        <taxon>Zoopagomycota</taxon>
        <taxon>Kickxellomycotina</taxon>
        <taxon>Harpellomycetes</taxon>
        <taxon>Harpellales</taxon>
        <taxon>Harpellaceae</taxon>
        <taxon>Furculomyces</taxon>
    </lineage>
</organism>
<comment type="catalytic activity">
    <reaction evidence="12">
        <text>an acyl-CoA + malonyl-CoA + H(+) = a 3-oxoacyl-CoA + CO2 + CoA</text>
        <dbReference type="Rhea" id="RHEA:50252"/>
        <dbReference type="ChEBI" id="CHEBI:15378"/>
        <dbReference type="ChEBI" id="CHEBI:16526"/>
        <dbReference type="ChEBI" id="CHEBI:57287"/>
        <dbReference type="ChEBI" id="CHEBI:57384"/>
        <dbReference type="ChEBI" id="CHEBI:58342"/>
        <dbReference type="ChEBI" id="CHEBI:90726"/>
    </reaction>
    <physiologicalReaction direction="left-to-right" evidence="12">
        <dbReference type="Rhea" id="RHEA:50253"/>
    </physiologicalReaction>
</comment>
<feature type="chain" id="PRO_5015501975" description="Elongation of fatty acids protein" evidence="15">
    <location>
        <begin position="20"/>
        <end position="1762"/>
    </location>
</feature>
<keyword evidence="15" id="KW-0732">Signal</keyword>
<evidence type="ECO:0000256" key="14">
    <source>
        <dbReference type="SAM" id="MobiDB-lite"/>
    </source>
</evidence>
<comment type="catalytic activity">
    <reaction evidence="11">
        <text>a very-long-chain acyl-CoA + malonyl-CoA + H(+) = a very-long-chain 3-oxoacyl-CoA + CO2 + CoA</text>
        <dbReference type="Rhea" id="RHEA:32727"/>
        <dbReference type="ChEBI" id="CHEBI:15378"/>
        <dbReference type="ChEBI" id="CHEBI:16526"/>
        <dbReference type="ChEBI" id="CHEBI:57287"/>
        <dbReference type="ChEBI" id="CHEBI:57384"/>
        <dbReference type="ChEBI" id="CHEBI:90725"/>
        <dbReference type="ChEBI" id="CHEBI:90736"/>
        <dbReference type="EC" id="2.3.1.199"/>
    </reaction>
</comment>
<dbReference type="GO" id="GO:0005789">
    <property type="term" value="C:endoplasmic reticulum membrane"/>
    <property type="evidence" value="ECO:0007669"/>
    <property type="project" value="TreeGrafter"/>
</dbReference>
<evidence type="ECO:0000256" key="5">
    <source>
        <dbReference type="ARBA" id="ARBA00022692"/>
    </source>
</evidence>
<feature type="domain" description="SPIN90/Ldb17 leucine-rich" evidence="16">
    <location>
        <begin position="348"/>
        <end position="513"/>
    </location>
</feature>
<dbReference type="GO" id="GO:0034626">
    <property type="term" value="P:fatty acid elongation, polyunsaturated fatty acid"/>
    <property type="evidence" value="ECO:0007669"/>
    <property type="project" value="TreeGrafter"/>
</dbReference>